<dbReference type="InterPro" id="IPR005704">
    <property type="entry name" value="Ribosomal_uS3_bac-typ"/>
</dbReference>
<dbReference type="GO" id="GO:0006412">
    <property type="term" value="P:translation"/>
    <property type="evidence" value="ECO:0007669"/>
    <property type="project" value="UniProtKB-UniRule"/>
</dbReference>
<evidence type="ECO:0000256" key="1">
    <source>
        <dbReference type="ARBA" id="ARBA00010761"/>
    </source>
</evidence>
<dbReference type="GO" id="GO:0003735">
    <property type="term" value="F:structural constituent of ribosome"/>
    <property type="evidence" value="ECO:0007669"/>
    <property type="project" value="InterPro"/>
</dbReference>
<evidence type="ECO:0000256" key="4">
    <source>
        <dbReference type="ARBA" id="ARBA00022980"/>
    </source>
</evidence>
<dbReference type="Gene3D" id="3.30.300.20">
    <property type="match status" value="1"/>
</dbReference>
<comment type="subunit">
    <text evidence="8">Part of the 30S ribosomal subunit. Forms a tight complex with proteins S10 and S14.</text>
</comment>
<name>A0A2H0YT14_9BACT</name>
<evidence type="ECO:0000313" key="11">
    <source>
        <dbReference type="EMBL" id="PIS41638.1"/>
    </source>
</evidence>
<dbReference type="GO" id="GO:0022627">
    <property type="term" value="C:cytosolic small ribosomal subunit"/>
    <property type="evidence" value="ECO:0007669"/>
    <property type="project" value="TreeGrafter"/>
</dbReference>
<dbReference type="GO" id="GO:0003729">
    <property type="term" value="F:mRNA binding"/>
    <property type="evidence" value="ECO:0007669"/>
    <property type="project" value="UniProtKB-UniRule"/>
</dbReference>
<gene>
    <name evidence="8" type="primary">rpsC</name>
    <name evidence="11" type="ORF">COT25_01895</name>
</gene>
<accession>A0A2H0YT14</accession>
<reference evidence="12" key="1">
    <citation type="submission" date="2017-09" db="EMBL/GenBank/DDBJ databases">
        <title>Depth-based differentiation of microbial function through sediment-hosted aquifers and enrichment of novel symbionts in the deep terrestrial subsurface.</title>
        <authorList>
            <person name="Probst A.J."/>
            <person name="Ladd B."/>
            <person name="Jarett J.K."/>
            <person name="Geller-Mcgrath D.E."/>
            <person name="Sieber C.M.K."/>
            <person name="Emerson J.B."/>
            <person name="Anantharaman K."/>
            <person name="Thomas B.C."/>
            <person name="Malmstrom R."/>
            <person name="Stieglmeier M."/>
            <person name="Klingl A."/>
            <person name="Woyke T."/>
            <person name="Ryan C.M."/>
            <person name="Banfield J.F."/>
        </authorList>
    </citation>
    <scope>NUCLEOTIDE SEQUENCE [LARGE SCALE GENOMIC DNA]</scope>
</reference>
<protein>
    <recommendedName>
        <fullName evidence="7 8">Small ribosomal subunit protein uS3</fullName>
    </recommendedName>
</protein>
<dbReference type="PROSITE" id="PS00548">
    <property type="entry name" value="RIBOSOMAL_S3"/>
    <property type="match status" value="1"/>
</dbReference>
<proteinExistence type="inferred from homology"/>
<keyword evidence="3 8" id="KW-0694">RNA-binding</keyword>
<dbReference type="InterPro" id="IPR009019">
    <property type="entry name" value="KH_sf_prok-type"/>
</dbReference>
<comment type="function">
    <text evidence="6 8">Binds the lower part of the 30S subunit head. Binds mRNA in the 70S ribosome, positioning it for translation.</text>
</comment>
<evidence type="ECO:0000259" key="10">
    <source>
        <dbReference type="PROSITE" id="PS50823"/>
    </source>
</evidence>
<dbReference type="CDD" id="cd02412">
    <property type="entry name" value="KH-II_30S_S3"/>
    <property type="match status" value="1"/>
</dbReference>
<dbReference type="FunFam" id="3.30.300.20:FF:000001">
    <property type="entry name" value="30S ribosomal protein S3"/>
    <property type="match status" value="1"/>
</dbReference>
<dbReference type="Gene3D" id="3.30.1140.32">
    <property type="entry name" value="Ribosomal protein S3, C-terminal domain"/>
    <property type="match status" value="1"/>
</dbReference>
<evidence type="ECO:0000256" key="2">
    <source>
        <dbReference type="ARBA" id="ARBA00022730"/>
    </source>
</evidence>
<dbReference type="PANTHER" id="PTHR11760:SF19">
    <property type="entry name" value="SMALL RIBOSOMAL SUBUNIT PROTEIN US3C"/>
    <property type="match status" value="1"/>
</dbReference>
<sequence length="218" mass="24418">MGQKVHPYAFRIPILRTWSSRWFAKKDYALLLKEDISIREYLKKKLKKSSVSDILIERSAETLNISIFTSKPGLVIGRGGGGIEDLTNDLKKKFFASKKITLKIAIQEVTKPMLSAELVAQNMAEQLEKRIPFRRVLKTSLDQIMRGGALGAKVCVAGRLNGADIARTEKLHQGKVPLHTLRADIDYASVTAATTFGSLGIKVWIYKGEVFQKDEKKN</sequence>
<dbReference type="InterPro" id="IPR036419">
    <property type="entry name" value="Ribosomal_S3_C_sf"/>
</dbReference>
<dbReference type="HAMAP" id="MF_01309_B">
    <property type="entry name" value="Ribosomal_uS3_B"/>
    <property type="match status" value="1"/>
</dbReference>
<dbReference type="NCBIfam" id="TIGR01009">
    <property type="entry name" value="rpsC_bact"/>
    <property type="match status" value="1"/>
</dbReference>
<evidence type="ECO:0000256" key="9">
    <source>
        <dbReference type="RuleBase" id="RU003624"/>
    </source>
</evidence>
<dbReference type="SUPFAM" id="SSF54821">
    <property type="entry name" value="Ribosomal protein S3 C-terminal domain"/>
    <property type="match status" value="1"/>
</dbReference>
<keyword evidence="2 8" id="KW-0699">rRNA-binding</keyword>
<dbReference type="InterPro" id="IPR004044">
    <property type="entry name" value="KH_dom_type_2"/>
</dbReference>
<keyword evidence="5 8" id="KW-0687">Ribonucleoprotein</keyword>
<comment type="similarity">
    <text evidence="1 8 9">Belongs to the universal ribosomal protein uS3 family.</text>
</comment>
<dbReference type="EMBL" id="PEXV01000069">
    <property type="protein sequence ID" value="PIS41638.1"/>
    <property type="molecule type" value="Genomic_DNA"/>
</dbReference>
<dbReference type="InterPro" id="IPR057258">
    <property type="entry name" value="Ribosomal_uS3"/>
</dbReference>
<dbReference type="InterPro" id="IPR015946">
    <property type="entry name" value="KH_dom-like_a/b"/>
</dbReference>
<keyword evidence="4 8" id="KW-0689">Ribosomal protein</keyword>
<comment type="caution">
    <text evidence="11">The sequence shown here is derived from an EMBL/GenBank/DDBJ whole genome shotgun (WGS) entry which is preliminary data.</text>
</comment>
<dbReference type="Proteomes" id="UP000228711">
    <property type="component" value="Unassembled WGS sequence"/>
</dbReference>
<dbReference type="SUPFAM" id="SSF54814">
    <property type="entry name" value="Prokaryotic type KH domain (KH-domain type II)"/>
    <property type="match status" value="1"/>
</dbReference>
<dbReference type="InterPro" id="IPR018280">
    <property type="entry name" value="Ribosomal_uS3_CS"/>
</dbReference>
<organism evidence="11 12">
    <name type="scientific">Candidatus Kerfeldbacteria bacterium CG08_land_8_20_14_0_20_42_7</name>
    <dbReference type="NCBI Taxonomy" id="2014245"/>
    <lineage>
        <taxon>Bacteria</taxon>
        <taxon>Candidatus Kerfeldiibacteriota</taxon>
    </lineage>
</organism>
<dbReference type="SMART" id="SM00322">
    <property type="entry name" value="KH"/>
    <property type="match status" value="1"/>
</dbReference>
<dbReference type="InterPro" id="IPR004087">
    <property type="entry name" value="KH_dom"/>
</dbReference>
<dbReference type="InterPro" id="IPR001351">
    <property type="entry name" value="Ribosomal_uS3_C"/>
</dbReference>
<evidence type="ECO:0000256" key="8">
    <source>
        <dbReference type="HAMAP-Rule" id="MF_01309"/>
    </source>
</evidence>
<feature type="domain" description="KH type-2" evidence="10">
    <location>
        <begin position="38"/>
        <end position="110"/>
    </location>
</feature>
<dbReference type="PANTHER" id="PTHR11760">
    <property type="entry name" value="30S/40S RIBOSOMAL PROTEIN S3"/>
    <property type="match status" value="1"/>
</dbReference>
<dbReference type="AlphaFoldDB" id="A0A2H0YT14"/>
<evidence type="ECO:0000256" key="5">
    <source>
        <dbReference type="ARBA" id="ARBA00023274"/>
    </source>
</evidence>
<dbReference type="Pfam" id="PF00189">
    <property type="entry name" value="Ribosomal_S3_C"/>
    <property type="match status" value="1"/>
</dbReference>
<dbReference type="Pfam" id="PF07650">
    <property type="entry name" value="KH_2"/>
    <property type="match status" value="1"/>
</dbReference>
<evidence type="ECO:0000256" key="7">
    <source>
        <dbReference type="ARBA" id="ARBA00035257"/>
    </source>
</evidence>
<evidence type="ECO:0000256" key="6">
    <source>
        <dbReference type="ARBA" id="ARBA00024998"/>
    </source>
</evidence>
<dbReference type="PROSITE" id="PS50823">
    <property type="entry name" value="KH_TYPE_2"/>
    <property type="match status" value="1"/>
</dbReference>
<dbReference type="GO" id="GO:0019843">
    <property type="term" value="F:rRNA binding"/>
    <property type="evidence" value="ECO:0007669"/>
    <property type="project" value="UniProtKB-UniRule"/>
</dbReference>
<evidence type="ECO:0000256" key="3">
    <source>
        <dbReference type="ARBA" id="ARBA00022884"/>
    </source>
</evidence>
<evidence type="ECO:0000313" key="12">
    <source>
        <dbReference type="Proteomes" id="UP000228711"/>
    </source>
</evidence>